<dbReference type="InterPro" id="IPR023202">
    <property type="entry name" value="YejL_sf"/>
</dbReference>
<organism evidence="2 3">
    <name type="scientific">Haemophilus parahaemolyticus</name>
    <dbReference type="NCBI Taxonomy" id="735"/>
    <lineage>
        <taxon>Bacteria</taxon>
        <taxon>Pseudomonadati</taxon>
        <taxon>Pseudomonadota</taxon>
        <taxon>Gammaproteobacteria</taxon>
        <taxon>Pasteurellales</taxon>
        <taxon>Pasteurellaceae</taxon>
        <taxon>Haemophilus</taxon>
    </lineage>
</organism>
<dbReference type="NCBIfam" id="NF010242">
    <property type="entry name" value="PRK13689.1"/>
    <property type="match status" value="1"/>
</dbReference>
<dbReference type="PIRSF" id="PIRSF006188">
    <property type="entry name" value="UCP006188"/>
    <property type="match status" value="1"/>
</dbReference>
<dbReference type="Proteomes" id="UP000253999">
    <property type="component" value="Unassembled WGS sequence"/>
</dbReference>
<gene>
    <name evidence="2" type="ORF">DPV98_05685</name>
</gene>
<reference evidence="2 3" key="1">
    <citation type="submission" date="2018-05" db="EMBL/GenBank/DDBJ databases">
        <title>Draft Genome Sequences for a Diverse set of 7 Haemophilus Species.</title>
        <authorList>
            <person name="Nichols M."/>
            <person name="Topaz N."/>
            <person name="Wang X."/>
            <person name="Wang X."/>
            <person name="Boxrud D."/>
        </authorList>
    </citation>
    <scope>NUCLEOTIDE SEQUENCE [LARGE SCALE GENOMIC DNA]</scope>
    <source>
        <strain evidence="2 3">C2010039593</strain>
    </source>
</reference>
<evidence type="ECO:0000313" key="3">
    <source>
        <dbReference type="Proteomes" id="UP000253999"/>
    </source>
</evidence>
<protein>
    <recommendedName>
        <fullName evidence="1">UPF0352 protein DPV98_05685</fullName>
    </recommendedName>
</protein>
<comment type="caution">
    <text evidence="2">The sequence shown here is derived from an EMBL/GenBank/DDBJ whole genome shotgun (WGS) entry which is preliminary data.</text>
</comment>
<dbReference type="Pfam" id="PF07208">
    <property type="entry name" value="DUF1414"/>
    <property type="match status" value="1"/>
</dbReference>
<dbReference type="STRING" id="735.B0185_01300"/>
<evidence type="ECO:0000256" key="1">
    <source>
        <dbReference type="HAMAP-Rule" id="MF_00816"/>
    </source>
</evidence>
<dbReference type="AlphaFoldDB" id="A0A369ZHI6"/>
<accession>A0A369ZHI6</accession>
<evidence type="ECO:0000313" key="2">
    <source>
        <dbReference type="EMBL" id="RDF04020.1"/>
    </source>
</evidence>
<dbReference type="Gene3D" id="1.10.3390.10">
    <property type="entry name" value="YejL-like"/>
    <property type="match status" value="1"/>
</dbReference>
<comment type="similarity">
    <text evidence="1">Belongs to the UPF0352 family.</text>
</comment>
<dbReference type="SUPFAM" id="SSF158651">
    <property type="entry name" value="YejL-like"/>
    <property type="match status" value="1"/>
</dbReference>
<dbReference type="InterPro" id="IPR009857">
    <property type="entry name" value="UPF0352"/>
</dbReference>
<dbReference type="RefSeq" id="WP_111313003.1">
    <property type="nucleotide sequence ID" value="NZ_CAUPAH010000001.1"/>
</dbReference>
<dbReference type="EMBL" id="QEQD01000005">
    <property type="protein sequence ID" value="RDF04020.1"/>
    <property type="molecule type" value="Genomic_DNA"/>
</dbReference>
<sequence length="73" mass="8417">MAVKSKYQNNQFDTLLQDLFIVLEQHKAPADLSLMVLGNMVTNIIQNRMQDEQQRERLAEAFADSLKHSLKAK</sequence>
<dbReference type="HAMAP" id="MF_00816">
    <property type="entry name" value="UPF0352"/>
    <property type="match status" value="1"/>
</dbReference>
<name>A0A369ZHI6_HAEPH</name>
<proteinExistence type="inferred from homology"/>